<proteinExistence type="inferred from homology"/>
<gene>
    <name evidence="12" type="primary">Piso0_005568</name>
    <name evidence="12" type="ORF">GNLVRS01_PISO0M17524g</name>
</gene>
<dbReference type="HOGENOM" id="CLU_283151_0_0_1"/>
<comment type="function">
    <text evidence="9">Component of the Mediator complex, a coactivator involved in the regulated transcription of nearly all RNA polymerase II-dependent genes. Mediator functions as a bridge to convey information from gene-specific regulatory proteins to the basal RNA polymerase II transcription machinery. Mediator is recruited to promoters by direct interactions with regulatory proteins and serves as a scaffold for the assembly of a functional preinitiation complex with RNA polymerase II and the general transcription factors.</text>
</comment>
<dbReference type="AlphaFoldDB" id="G8Y2B7"/>
<protein>
    <recommendedName>
        <fullName evidence="3 9">Mediator of RNA polymerase II transcription subunit 14</fullName>
    </recommendedName>
    <alternativeName>
        <fullName evidence="8 9">Mediator complex subunit 14</fullName>
    </alternativeName>
</protein>
<evidence type="ECO:0000256" key="5">
    <source>
        <dbReference type="ARBA" id="ARBA00023159"/>
    </source>
</evidence>
<organism evidence="12 13">
    <name type="scientific">Pichia sorbitophila (strain ATCC MYA-4447 / BCRC 22081 / CBS 7064 / NBRC 10061 / NRRL Y-12695)</name>
    <name type="common">Hybrid yeast</name>
    <dbReference type="NCBI Taxonomy" id="559304"/>
    <lineage>
        <taxon>Eukaryota</taxon>
        <taxon>Fungi</taxon>
        <taxon>Dikarya</taxon>
        <taxon>Ascomycota</taxon>
        <taxon>Saccharomycotina</taxon>
        <taxon>Pichiomycetes</taxon>
        <taxon>Debaryomycetaceae</taxon>
        <taxon>Millerozyma</taxon>
    </lineage>
</organism>
<keyword evidence="4 9" id="KW-0805">Transcription regulation</keyword>
<evidence type="ECO:0000313" key="13">
    <source>
        <dbReference type="Proteomes" id="UP000005222"/>
    </source>
</evidence>
<dbReference type="InParanoid" id="G8Y2B7"/>
<name>G8Y2B7_PICSO</name>
<keyword evidence="7 9" id="KW-0539">Nucleus</keyword>
<dbReference type="GO" id="GO:0003712">
    <property type="term" value="F:transcription coregulator activity"/>
    <property type="evidence" value="ECO:0007669"/>
    <property type="project" value="UniProtKB-UniRule"/>
</dbReference>
<dbReference type="PANTHER" id="PTHR12809:SF2">
    <property type="entry name" value="MEDIATOR OF RNA POLYMERASE II TRANSCRIPTION SUBUNIT 14"/>
    <property type="match status" value="1"/>
</dbReference>
<feature type="region of interest" description="Disordered" evidence="10">
    <location>
        <begin position="31"/>
        <end position="77"/>
    </location>
</feature>
<keyword evidence="6 9" id="KW-0804">Transcription</keyword>
<evidence type="ECO:0000313" key="12">
    <source>
        <dbReference type="EMBL" id="CCE85928.1"/>
    </source>
</evidence>
<accession>G8Y2B7</accession>
<evidence type="ECO:0000256" key="6">
    <source>
        <dbReference type="ARBA" id="ARBA00023163"/>
    </source>
</evidence>
<sequence>MSRTFATFLYNFMRNGSPRFNNIELVHRMNGENTPRAGNINGEKREEDPMSNADSKSNGSDELLTKNGGKTGPPSIPHITNNIIPLSNILKYYSQTAYKQLTNIIDNLSNNQESESDLNRKKSFLQVIISMRQDFVKIYTLVKWASVSKDVSKLIDLLNWFRSQDFFFEQLGFGLNELNRYSGAKLPNSDIITALDVFIKKRPQLPSYNFVKTPPISPGKILEVFENLNLSLSARLALMDDLPPRFARHFEVQDGRIYFTIPNEFMVSVTAPNDLIIDSVDDYSRSPFYFIDFKFLFGINPDNTLISHKKNKIATSLPRSSFTRLEGIANSVLLTRGLQGLYDLLHRYAISFKLYLLYKQLKDLAINSRWRNNIKYKYDNSKSLLIINYWSNHHSSKNWKSFIELGIDKNYHLNYRWFKNGVYDTTNKFSISFGRSNQSEVNSDGTSDAQDHELPDDVAEDAGDEIIDLNIDTILTSVASKHAEIVMDHLFEKLKGSLASDLDNSCTRTSIHQIRIKLTPRKSAILSLNPLSGFFYFTDPSPIQNQAIKQMNFPSFNNNLGKAFFTEADMIDYCVSSIVQLRLHMYGKEIGNKLSTNEWINNDIISLNEYETAKLFNYSVNQLVGNPNSTLIYFYRCKNWPSSWFLVNMINGFHFSTFWWVARIKSIKGEWKIQWVRNLGFTEDSNQVADITLNYDFFFSLSNTCSNMILDHMILEQLQLRDIHFIKSDSRDKWLQALDKHGLSNVSSTLFDDQTSDSTYESMIILYNNNLIPVNNSSSSLFLLVRLSNLNSATQMGLCLFGKVRNIPNGLSDIADSSIKIKKNEEYFTIEDSINLSNEINDNYALENNLLGGIFLHLERLSKLIKILHQLHSNNSKVIENTINSIEVEFPNDLRSVTITLPENQDNIKLASRADESSEQKLIIDNINRYLEANKAKEGVIGALKYLQEVSSFIKTINAVRSHLDNKNKAKLASGLPKLSFEVAIRSVNLIQFVYYLSYNTGNSKKIFKDKVTINLSFRTNKFYKEKKLYVKLSLKENLHSKNLKHRKLFELVFKAIGSFKVPDGVSFIRLNSDFLIDGDSLEPLMVDITDCFIHYMNETN</sequence>
<evidence type="ECO:0000259" key="11">
    <source>
        <dbReference type="Pfam" id="PF08638"/>
    </source>
</evidence>
<dbReference type="InterPro" id="IPR055122">
    <property type="entry name" value="Med14_N"/>
</dbReference>
<comment type="subcellular location">
    <subcellularLocation>
        <location evidence="1 9">Nucleus</location>
    </subcellularLocation>
</comment>
<evidence type="ECO:0000256" key="7">
    <source>
        <dbReference type="ARBA" id="ARBA00023242"/>
    </source>
</evidence>
<dbReference type="OMA" id="FIKIYTL"/>
<keyword evidence="13" id="KW-1185">Reference proteome</keyword>
<evidence type="ECO:0000256" key="10">
    <source>
        <dbReference type="SAM" id="MobiDB-lite"/>
    </source>
</evidence>
<comment type="subunit">
    <text evidence="9">Component of the Mediator complex.</text>
</comment>
<dbReference type="GO" id="GO:0070847">
    <property type="term" value="C:core mediator complex"/>
    <property type="evidence" value="ECO:0007669"/>
    <property type="project" value="TreeGrafter"/>
</dbReference>
<dbReference type="EMBL" id="FO082047">
    <property type="protein sequence ID" value="CCE85928.1"/>
    <property type="molecule type" value="Genomic_DNA"/>
</dbReference>
<dbReference type="STRING" id="559304.G8Y2B7"/>
<evidence type="ECO:0000256" key="8">
    <source>
        <dbReference type="ARBA" id="ARBA00032007"/>
    </source>
</evidence>
<dbReference type="FunCoup" id="G8Y2B7">
    <property type="interactions" value="426"/>
</dbReference>
<dbReference type="GO" id="GO:0016592">
    <property type="term" value="C:mediator complex"/>
    <property type="evidence" value="ECO:0007669"/>
    <property type="project" value="UniProtKB-UniRule"/>
</dbReference>
<evidence type="ECO:0000256" key="9">
    <source>
        <dbReference type="RuleBase" id="RU365082"/>
    </source>
</evidence>
<evidence type="ECO:0000256" key="1">
    <source>
        <dbReference type="ARBA" id="ARBA00004123"/>
    </source>
</evidence>
<keyword evidence="5 9" id="KW-0010">Activator</keyword>
<evidence type="ECO:0000256" key="2">
    <source>
        <dbReference type="ARBA" id="ARBA00007813"/>
    </source>
</evidence>
<dbReference type="OrthoDB" id="205099at2759"/>
<evidence type="ECO:0000256" key="3">
    <source>
        <dbReference type="ARBA" id="ARBA00019619"/>
    </source>
</evidence>
<evidence type="ECO:0000256" key="4">
    <source>
        <dbReference type="ARBA" id="ARBA00023015"/>
    </source>
</evidence>
<dbReference type="InterPro" id="IPR013947">
    <property type="entry name" value="Mediator_Med14"/>
</dbReference>
<dbReference type="eggNOG" id="KOG1875">
    <property type="taxonomic scope" value="Eukaryota"/>
</dbReference>
<feature type="domain" description="Mediator complex subunit MED14 N-terminal" evidence="11">
    <location>
        <begin position="84"/>
        <end position="271"/>
    </location>
</feature>
<dbReference type="Proteomes" id="UP000005222">
    <property type="component" value="Chromosome M"/>
</dbReference>
<dbReference type="Pfam" id="PF08638">
    <property type="entry name" value="Med14"/>
    <property type="match status" value="1"/>
</dbReference>
<comment type="similarity">
    <text evidence="2 9">Belongs to the Mediator complex subunit 14 family.</text>
</comment>
<dbReference type="GO" id="GO:0006357">
    <property type="term" value="P:regulation of transcription by RNA polymerase II"/>
    <property type="evidence" value="ECO:0007669"/>
    <property type="project" value="InterPro"/>
</dbReference>
<reference evidence="12 13" key="1">
    <citation type="journal article" date="2012" name="G3 (Bethesda)">
        <title>Pichia sorbitophila, an interspecies yeast hybrid reveals early steps of genome resolution following polyploidization.</title>
        <authorList>
            <person name="Leh Louis V."/>
            <person name="Despons L."/>
            <person name="Friedrich A."/>
            <person name="Martin T."/>
            <person name="Durrens P."/>
            <person name="Casaregola S."/>
            <person name="Neuveglise C."/>
            <person name="Fairhead C."/>
            <person name="Marck C."/>
            <person name="Cruz J.A."/>
            <person name="Straub M.L."/>
            <person name="Kugler V."/>
            <person name="Sacerdot C."/>
            <person name="Uzunov Z."/>
            <person name="Thierry A."/>
            <person name="Weiss S."/>
            <person name="Bleykasten C."/>
            <person name="De Montigny J."/>
            <person name="Jacques N."/>
            <person name="Jung P."/>
            <person name="Lemaire M."/>
            <person name="Mallet S."/>
            <person name="Morel G."/>
            <person name="Richard G.F."/>
            <person name="Sarkar A."/>
            <person name="Savel G."/>
            <person name="Schacherer J."/>
            <person name="Seret M.L."/>
            <person name="Talla E."/>
            <person name="Samson G."/>
            <person name="Jubin C."/>
            <person name="Poulain J."/>
            <person name="Vacherie B."/>
            <person name="Barbe V."/>
            <person name="Pelletier E."/>
            <person name="Sherman D.J."/>
            <person name="Westhof E."/>
            <person name="Weissenbach J."/>
            <person name="Baret P.V."/>
            <person name="Wincker P."/>
            <person name="Gaillardin C."/>
            <person name="Dujon B."/>
            <person name="Souciet J.L."/>
        </authorList>
    </citation>
    <scope>NUCLEOTIDE SEQUENCE [LARGE SCALE GENOMIC DNA]</scope>
    <source>
        <strain evidence="13">ATCC MYA-4447 / BCRC 22081 / CBS 7064 / NBRC 10061 / NRRL Y-12695</strain>
    </source>
</reference>
<dbReference type="PANTHER" id="PTHR12809">
    <property type="entry name" value="MEDIATOR COMPLEX SUBUNIT"/>
    <property type="match status" value="1"/>
</dbReference>